<protein>
    <submittedName>
        <fullName evidence="6">ABC transporter, ATP-binding protein</fullName>
    </submittedName>
</protein>
<dbReference type="InterPro" id="IPR003439">
    <property type="entry name" value="ABC_transporter-like_ATP-bd"/>
</dbReference>
<dbReference type="AlphaFoldDB" id="Q47U45"/>
<dbReference type="KEGG" id="cps:CPS_5040"/>
<dbReference type="FunFam" id="3.40.50.300:FF:000032">
    <property type="entry name" value="Export ABC transporter ATP-binding protein"/>
    <property type="match status" value="1"/>
</dbReference>
<dbReference type="GO" id="GO:0005524">
    <property type="term" value="F:ATP binding"/>
    <property type="evidence" value="ECO:0007669"/>
    <property type="project" value="UniProtKB-KW"/>
</dbReference>
<evidence type="ECO:0000256" key="4">
    <source>
        <dbReference type="ARBA" id="ARBA00038388"/>
    </source>
</evidence>
<dbReference type="Pfam" id="PF00005">
    <property type="entry name" value="ABC_tran"/>
    <property type="match status" value="1"/>
</dbReference>
<proteinExistence type="inferred from homology"/>
<dbReference type="Gene3D" id="3.40.50.300">
    <property type="entry name" value="P-loop containing nucleotide triphosphate hydrolases"/>
    <property type="match status" value="1"/>
</dbReference>
<dbReference type="InterPro" id="IPR003593">
    <property type="entry name" value="AAA+_ATPase"/>
</dbReference>
<dbReference type="InterPro" id="IPR015854">
    <property type="entry name" value="ABC_transpr_LolD-like"/>
</dbReference>
<dbReference type="InterPro" id="IPR017911">
    <property type="entry name" value="MacB-like_ATP-bd"/>
</dbReference>
<dbReference type="GO" id="GO:0005886">
    <property type="term" value="C:plasma membrane"/>
    <property type="evidence" value="ECO:0007669"/>
    <property type="project" value="TreeGrafter"/>
</dbReference>
<dbReference type="EMBL" id="CP000083">
    <property type="protein sequence ID" value="AAZ25284.1"/>
    <property type="molecule type" value="Genomic_DNA"/>
</dbReference>
<dbReference type="HOGENOM" id="CLU_000604_1_22_6"/>
<reference evidence="6" key="1">
    <citation type="journal article" date="2005" name="Proc. Natl. Acad. Sci. U.S.A.">
        <title>The psychrophilic lifestyle as revealed by the genome sequence of Colwellia psychrerythraea 34H through genomic and proteomic analyses.</title>
        <authorList>
            <person name="Methe B.A."/>
            <person name="Nelson K.E."/>
            <person name="Deming J.W."/>
            <person name="Momen B."/>
            <person name="Melamud E."/>
            <person name="Zhang X."/>
            <person name="Moult J."/>
            <person name="Madupu R."/>
            <person name="Nelson W.C."/>
            <person name="Dodson R.J."/>
            <person name="Brinkac L.M."/>
            <person name="Daugherty S.C."/>
            <person name="Durkin A.S."/>
            <person name="DeBoy R.T."/>
            <person name="Kolonay J.F."/>
            <person name="Sullivan S.A."/>
            <person name="Zhou L."/>
            <person name="Davidsen T.M."/>
            <person name="Wu M."/>
            <person name="Huston A.L."/>
            <person name="Lewis M."/>
            <person name="Weaver B."/>
            <person name="Weidman J.F."/>
            <person name="Khouri H."/>
            <person name="Utterback T.R."/>
            <person name="Feldblyum T.V."/>
            <person name="Fraser C.M."/>
        </authorList>
    </citation>
    <scope>NUCLEOTIDE SEQUENCE [LARGE SCALE GENOMIC DNA]</scope>
    <source>
        <strain evidence="6">34H</strain>
    </source>
</reference>
<accession>Q47U45</accession>
<feature type="domain" description="ABC transporter" evidence="5">
    <location>
        <begin position="22"/>
        <end position="246"/>
    </location>
</feature>
<keyword evidence="3 6" id="KW-0067">ATP-binding</keyword>
<sequence length="246" mass="27032">MTTQVDIAGVNNKATVSQNTVIETTHLCREFGQGDTLVKALTDANITIERGEFTAIIGPSGSGKSTLLQLIGGLDNSSSGDVFLDNKNINRMTGTELSDFRRDHIGFIFQAYNLIPVLSARENIEYIMLLQGVPTAERNKRVDKLMHAVGLEGLGDRRPAELSGGQQQRVAVARAMVSKPSIILADEPTANLDSKTGADLLDMMKELNEKQNMTFVFSTHDPKIMERAKRIIRLVDGCIVDDERRS</sequence>
<evidence type="ECO:0000256" key="1">
    <source>
        <dbReference type="ARBA" id="ARBA00022448"/>
    </source>
</evidence>
<dbReference type="GO" id="GO:0016887">
    <property type="term" value="F:ATP hydrolysis activity"/>
    <property type="evidence" value="ECO:0007669"/>
    <property type="project" value="InterPro"/>
</dbReference>
<dbReference type="eggNOG" id="COG1136">
    <property type="taxonomic scope" value="Bacteria"/>
</dbReference>
<dbReference type="STRING" id="167879.CPS_5040"/>
<dbReference type="PROSITE" id="PS00211">
    <property type="entry name" value="ABC_TRANSPORTER_1"/>
    <property type="match status" value="1"/>
</dbReference>
<dbReference type="Proteomes" id="UP000000547">
    <property type="component" value="Chromosome"/>
</dbReference>
<dbReference type="GO" id="GO:0022857">
    <property type="term" value="F:transmembrane transporter activity"/>
    <property type="evidence" value="ECO:0007669"/>
    <property type="project" value="TreeGrafter"/>
</dbReference>
<evidence type="ECO:0000259" key="5">
    <source>
        <dbReference type="PROSITE" id="PS50893"/>
    </source>
</evidence>
<dbReference type="InterPro" id="IPR017871">
    <property type="entry name" value="ABC_transporter-like_CS"/>
</dbReference>
<name>Q47U45_COLP3</name>
<keyword evidence="2" id="KW-0547">Nucleotide-binding</keyword>
<dbReference type="RefSeq" id="WP_011045758.1">
    <property type="nucleotide sequence ID" value="NC_003910.7"/>
</dbReference>
<gene>
    <name evidence="6" type="ordered locus">CPS_5040</name>
</gene>
<evidence type="ECO:0000313" key="7">
    <source>
        <dbReference type="Proteomes" id="UP000000547"/>
    </source>
</evidence>
<keyword evidence="1" id="KW-0813">Transport</keyword>
<evidence type="ECO:0000313" key="6">
    <source>
        <dbReference type="EMBL" id="AAZ25284.1"/>
    </source>
</evidence>
<organism evidence="6 7">
    <name type="scientific">Colwellia psychrerythraea (strain 34H / ATCC BAA-681)</name>
    <name type="common">Vibrio psychroerythus</name>
    <dbReference type="NCBI Taxonomy" id="167879"/>
    <lineage>
        <taxon>Bacteria</taxon>
        <taxon>Pseudomonadati</taxon>
        <taxon>Pseudomonadota</taxon>
        <taxon>Gammaproteobacteria</taxon>
        <taxon>Alteromonadales</taxon>
        <taxon>Colwelliaceae</taxon>
        <taxon>Colwellia</taxon>
    </lineage>
</organism>
<dbReference type="PANTHER" id="PTHR24220">
    <property type="entry name" value="IMPORT ATP-BINDING PROTEIN"/>
    <property type="match status" value="1"/>
</dbReference>
<dbReference type="SMART" id="SM00382">
    <property type="entry name" value="AAA"/>
    <property type="match status" value="1"/>
</dbReference>
<dbReference type="InterPro" id="IPR027417">
    <property type="entry name" value="P-loop_NTPase"/>
</dbReference>
<comment type="similarity">
    <text evidence="4">Belongs to the ABC transporter superfamily. Macrolide exporter (TC 3.A.1.122) family.</text>
</comment>
<dbReference type="PROSITE" id="PS50893">
    <property type="entry name" value="ABC_TRANSPORTER_2"/>
    <property type="match status" value="1"/>
</dbReference>
<dbReference type="CDD" id="cd03255">
    <property type="entry name" value="ABC_MJ0796_LolCDE_FtsE"/>
    <property type="match status" value="1"/>
</dbReference>
<dbReference type="GO" id="GO:1902495">
    <property type="term" value="C:transmembrane transporter complex"/>
    <property type="evidence" value="ECO:0007669"/>
    <property type="project" value="UniProtKB-ARBA"/>
</dbReference>
<evidence type="ECO:0000256" key="3">
    <source>
        <dbReference type="ARBA" id="ARBA00022840"/>
    </source>
</evidence>
<evidence type="ECO:0000256" key="2">
    <source>
        <dbReference type="ARBA" id="ARBA00022741"/>
    </source>
</evidence>
<dbReference type="SUPFAM" id="SSF52540">
    <property type="entry name" value="P-loop containing nucleoside triphosphate hydrolases"/>
    <property type="match status" value="1"/>
</dbReference>